<reference evidence="2 3" key="1">
    <citation type="submission" date="2019-06" db="EMBL/GenBank/DDBJ databases">
        <title>A novel bacterium of genus Marinomonas, isolated from coastal sand.</title>
        <authorList>
            <person name="Huang H."/>
            <person name="Mo K."/>
            <person name="Hu Y."/>
        </authorList>
    </citation>
    <scope>NUCLEOTIDE SEQUENCE [LARGE SCALE GENOMIC DNA]</scope>
    <source>
        <strain evidence="2 3">HB171799</strain>
    </source>
</reference>
<dbReference type="Proteomes" id="UP000315901">
    <property type="component" value="Unassembled WGS sequence"/>
</dbReference>
<evidence type="ECO:0000313" key="3">
    <source>
        <dbReference type="Proteomes" id="UP000315901"/>
    </source>
</evidence>
<dbReference type="GO" id="GO:0004672">
    <property type="term" value="F:protein kinase activity"/>
    <property type="evidence" value="ECO:0007669"/>
    <property type="project" value="InterPro"/>
</dbReference>
<dbReference type="InterPro" id="IPR008271">
    <property type="entry name" value="Ser/Thr_kinase_AS"/>
</dbReference>
<protein>
    <recommendedName>
        <fullName evidence="1">Protein kinase domain-containing protein</fullName>
    </recommendedName>
</protein>
<dbReference type="PROSITE" id="PS50011">
    <property type="entry name" value="PROTEIN_KINASE_DOM"/>
    <property type="match status" value="1"/>
</dbReference>
<organism evidence="2 3">
    <name type="scientific">Maribrevibacterium harenarium</name>
    <dbReference type="NCBI Taxonomy" id="2589817"/>
    <lineage>
        <taxon>Bacteria</taxon>
        <taxon>Pseudomonadati</taxon>
        <taxon>Pseudomonadota</taxon>
        <taxon>Gammaproteobacteria</taxon>
        <taxon>Oceanospirillales</taxon>
        <taxon>Oceanospirillaceae</taxon>
        <taxon>Maribrevibacterium</taxon>
    </lineage>
</organism>
<proteinExistence type="predicted"/>
<dbReference type="GO" id="GO:0005524">
    <property type="term" value="F:ATP binding"/>
    <property type="evidence" value="ECO:0007669"/>
    <property type="project" value="InterPro"/>
</dbReference>
<dbReference type="PROSITE" id="PS00108">
    <property type="entry name" value="PROTEIN_KINASE_ST"/>
    <property type="match status" value="1"/>
</dbReference>
<dbReference type="OrthoDB" id="9801841at2"/>
<dbReference type="SMART" id="SM00220">
    <property type="entry name" value="S_TKc"/>
    <property type="match status" value="1"/>
</dbReference>
<keyword evidence="3" id="KW-1185">Reference proteome</keyword>
<gene>
    <name evidence="2" type="ORF">FJM67_17325</name>
</gene>
<dbReference type="InterPro" id="IPR011009">
    <property type="entry name" value="Kinase-like_dom_sf"/>
</dbReference>
<name>A0A501W7A6_9GAMM</name>
<dbReference type="EMBL" id="VFRR01000113">
    <property type="protein sequence ID" value="TPE43131.1"/>
    <property type="molecule type" value="Genomic_DNA"/>
</dbReference>
<dbReference type="Gene3D" id="1.10.510.10">
    <property type="entry name" value="Transferase(Phosphotransferase) domain 1"/>
    <property type="match status" value="1"/>
</dbReference>
<sequence length="253" mass="29046">MEMNMYPVQQVIYQSPATQRAFYRVKHAQLGIQYGLKEITLADGKGMKEILNEIIALNRLPFSLAAKCHQHWSEGNKHFLLLDWIEGKPLSQLEFSADTDRHELAKQLKIAEMIGRKIMQLHRYRVIHRDIKPENVVVHTDKSGNPIDVNLIDFGLANQPRQLEEGTANYRAPEQEYSRGENLSYACDIFSFSQLIHYLLAGTPVMLEPNFSGSDWHAVSLALPRELPPRLEIVLRQGLQFNYKKVSVRPTTP</sequence>
<dbReference type="InterPro" id="IPR000719">
    <property type="entry name" value="Prot_kinase_dom"/>
</dbReference>
<feature type="domain" description="Protein kinase" evidence="1">
    <location>
        <begin position="11"/>
        <end position="253"/>
    </location>
</feature>
<dbReference type="PANTHER" id="PTHR24347">
    <property type="entry name" value="SERINE/THREONINE-PROTEIN KINASE"/>
    <property type="match status" value="1"/>
</dbReference>
<evidence type="ECO:0000259" key="1">
    <source>
        <dbReference type="PROSITE" id="PS50011"/>
    </source>
</evidence>
<dbReference type="SUPFAM" id="SSF56112">
    <property type="entry name" value="Protein kinase-like (PK-like)"/>
    <property type="match status" value="1"/>
</dbReference>
<comment type="caution">
    <text evidence="2">The sequence shown here is derived from an EMBL/GenBank/DDBJ whole genome shotgun (WGS) entry which is preliminary data.</text>
</comment>
<evidence type="ECO:0000313" key="2">
    <source>
        <dbReference type="EMBL" id="TPE43131.1"/>
    </source>
</evidence>
<dbReference type="AlphaFoldDB" id="A0A501W7A6"/>
<dbReference type="Pfam" id="PF00069">
    <property type="entry name" value="Pkinase"/>
    <property type="match status" value="1"/>
</dbReference>
<accession>A0A501W7A6</accession>